<dbReference type="Gene3D" id="3.40.50.620">
    <property type="entry name" value="HUPs"/>
    <property type="match status" value="1"/>
</dbReference>
<sequence>MHTVVSVEEKLPVVVGVDDAPDGLQVVDVAAAEAAYRGVPLAIVHAWPGRRGGLPRQRAMRPDQADGRHLLDLASRRARHRLPGLRVWAELVDDSAAETLIQRSERACLPVVGQRDETVPGHGWGTTAAYVATTAAARCSFPAGRTPCEDRWWWPRPGGTPRRSAARTRRRREPDARSWRCTAGIRCRHRGRPATSRGIRGGVAQRLVRVVAGRGAGAVAHQRGRRRLHARTGVTAWSPPGSRPRPQGLVRRDALQHRQPVTRRTPAVPRAAGAARMVSNGHRARGAGEQRAILTSPQAVTLQQGADGGQVMGLGRVVAGGHSPMHPRGRTPATPDGQALRTRIGPGQRPGGRGLRARTTLPSQPGDGEAGTGGGGRRAMAGLAARDDERDPLALPPEAGHRP</sequence>
<feature type="domain" description="UspA" evidence="2">
    <location>
        <begin position="13"/>
        <end position="135"/>
    </location>
</feature>
<dbReference type="EMBL" id="JADQTO010000021">
    <property type="protein sequence ID" value="MBG0566616.1"/>
    <property type="molecule type" value="Genomic_DNA"/>
</dbReference>
<comment type="caution">
    <text evidence="3">The sequence shown here is derived from an EMBL/GenBank/DDBJ whole genome shotgun (WGS) entry which is preliminary data.</text>
</comment>
<evidence type="ECO:0000256" key="1">
    <source>
        <dbReference type="SAM" id="MobiDB-lite"/>
    </source>
</evidence>
<dbReference type="Pfam" id="PF00582">
    <property type="entry name" value="Usp"/>
    <property type="match status" value="1"/>
</dbReference>
<name>A0A931CG60_9ACTN</name>
<evidence type="ECO:0000313" key="4">
    <source>
        <dbReference type="Proteomes" id="UP000598146"/>
    </source>
</evidence>
<feature type="region of interest" description="Disordered" evidence="1">
    <location>
        <begin position="322"/>
        <end position="403"/>
    </location>
</feature>
<accession>A0A931CG60</accession>
<dbReference type="InterPro" id="IPR014729">
    <property type="entry name" value="Rossmann-like_a/b/a_fold"/>
</dbReference>
<evidence type="ECO:0000259" key="2">
    <source>
        <dbReference type="Pfam" id="PF00582"/>
    </source>
</evidence>
<organism evidence="3 4">
    <name type="scientific">Actinoplanes aureus</name>
    <dbReference type="NCBI Taxonomy" id="2792083"/>
    <lineage>
        <taxon>Bacteria</taxon>
        <taxon>Bacillati</taxon>
        <taxon>Actinomycetota</taxon>
        <taxon>Actinomycetes</taxon>
        <taxon>Micromonosporales</taxon>
        <taxon>Micromonosporaceae</taxon>
        <taxon>Actinoplanes</taxon>
    </lineage>
</organism>
<proteinExistence type="predicted"/>
<feature type="compositionally biased region" description="Gly residues" evidence="1">
    <location>
        <begin position="368"/>
        <end position="377"/>
    </location>
</feature>
<gene>
    <name evidence="3" type="ORF">I4J89_34740</name>
</gene>
<reference evidence="3" key="1">
    <citation type="submission" date="2020-11" db="EMBL/GenBank/DDBJ databases">
        <title>Isolation and identification of active actinomycetes.</title>
        <authorList>
            <person name="Sun X."/>
        </authorList>
    </citation>
    <scope>NUCLEOTIDE SEQUENCE</scope>
    <source>
        <strain evidence="3">NEAU-A11</strain>
    </source>
</reference>
<protein>
    <submittedName>
        <fullName evidence="3">Universal stress protein</fullName>
    </submittedName>
</protein>
<dbReference type="InterPro" id="IPR006016">
    <property type="entry name" value="UspA"/>
</dbReference>
<dbReference type="Proteomes" id="UP000598146">
    <property type="component" value="Unassembled WGS sequence"/>
</dbReference>
<evidence type="ECO:0000313" key="3">
    <source>
        <dbReference type="EMBL" id="MBG0566616.1"/>
    </source>
</evidence>
<dbReference type="AlphaFoldDB" id="A0A931CG60"/>
<keyword evidence="4" id="KW-1185">Reference proteome</keyword>
<dbReference type="SUPFAM" id="SSF52402">
    <property type="entry name" value="Adenine nucleotide alpha hydrolases-like"/>
    <property type="match status" value="1"/>
</dbReference>